<evidence type="ECO:0000313" key="3">
    <source>
        <dbReference type="EMBL" id="ERJ86623.1"/>
    </source>
</evidence>
<evidence type="ECO:0000256" key="1">
    <source>
        <dbReference type="SAM" id="Phobius"/>
    </source>
</evidence>
<dbReference type="Gene3D" id="3.40.50.620">
    <property type="entry name" value="HUPs"/>
    <property type="match status" value="1"/>
</dbReference>
<proteinExistence type="predicted"/>
<dbReference type="eggNOG" id="COG1434">
    <property type="taxonomic scope" value="Bacteria"/>
</dbReference>
<dbReference type="CDD" id="cd06259">
    <property type="entry name" value="YdcF-like"/>
    <property type="match status" value="1"/>
</dbReference>
<dbReference type="STRING" id="411473.RUMCAL_03503"/>
<dbReference type="Proteomes" id="UP000016662">
    <property type="component" value="Unassembled WGS sequence"/>
</dbReference>
<dbReference type="PATRIC" id="fig|411473.3.peg.2931"/>
<dbReference type="Pfam" id="PF02698">
    <property type="entry name" value="DUF218"/>
    <property type="match status" value="1"/>
</dbReference>
<evidence type="ECO:0000259" key="2">
    <source>
        <dbReference type="Pfam" id="PF02698"/>
    </source>
</evidence>
<dbReference type="HOGENOM" id="CLU_051474_2_2_9"/>
<dbReference type="GO" id="GO:0005886">
    <property type="term" value="C:plasma membrane"/>
    <property type="evidence" value="ECO:0007669"/>
    <property type="project" value="TreeGrafter"/>
</dbReference>
<dbReference type="InterPro" id="IPR003848">
    <property type="entry name" value="DUF218"/>
</dbReference>
<dbReference type="RefSeq" id="WP_021681832.1">
    <property type="nucleotide sequence ID" value="NZ_KI260386.1"/>
</dbReference>
<accession>U2LHR2</accession>
<dbReference type="GO" id="GO:0043164">
    <property type="term" value="P:Gram-negative-bacterium-type cell wall biogenesis"/>
    <property type="evidence" value="ECO:0007669"/>
    <property type="project" value="TreeGrafter"/>
</dbReference>
<feature type="domain" description="DUF218" evidence="2">
    <location>
        <begin position="102"/>
        <end position="243"/>
    </location>
</feature>
<dbReference type="InterPro" id="IPR051599">
    <property type="entry name" value="Cell_Envelope_Assoc"/>
</dbReference>
<protein>
    <recommendedName>
        <fullName evidence="2">DUF218 domain-containing protein</fullName>
    </recommendedName>
</protein>
<keyword evidence="1" id="KW-0812">Transmembrane</keyword>
<keyword evidence="1" id="KW-0472">Membrane</keyword>
<feature type="transmembrane region" description="Helical" evidence="1">
    <location>
        <begin position="29"/>
        <end position="47"/>
    </location>
</feature>
<dbReference type="EMBL" id="AWVF01000476">
    <property type="protein sequence ID" value="ERJ86623.1"/>
    <property type="molecule type" value="Genomic_DNA"/>
</dbReference>
<dbReference type="GeneID" id="93692615"/>
<reference evidence="3 4" key="1">
    <citation type="submission" date="2013-07" db="EMBL/GenBank/DDBJ databases">
        <authorList>
            <person name="Weinstock G."/>
            <person name="Sodergren E."/>
            <person name="Wylie T."/>
            <person name="Fulton L."/>
            <person name="Fulton R."/>
            <person name="Fronick C."/>
            <person name="O'Laughlin M."/>
            <person name="Godfrey J."/>
            <person name="Miner T."/>
            <person name="Herter B."/>
            <person name="Appelbaum E."/>
            <person name="Cordes M."/>
            <person name="Lek S."/>
            <person name="Wollam A."/>
            <person name="Pepin K.H."/>
            <person name="Palsikar V.B."/>
            <person name="Mitreva M."/>
            <person name="Wilson R.K."/>
        </authorList>
    </citation>
    <scope>NUCLEOTIDE SEQUENCE [LARGE SCALE GENOMIC DNA]</scope>
    <source>
        <strain evidence="3 4">ATCC 27760</strain>
    </source>
</reference>
<feature type="transmembrane region" description="Helical" evidence="1">
    <location>
        <begin position="68"/>
        <end position="90"/>
    </location>
</feature>
<dbReference type="AlphaFoldDB" id="U2LHR2"/>
<keyword evidence="4" id="KW-1185">Reference proteome</keyword>
<keyword evidence="1" id="KW-1133">Transmembrane helix</keyword>
<organism evidence="3 4">
    <name type="scientific">Ruminococcus callidus ATCC 27760</name>
    <dbReference type="NCBI Taxonomy" id="411473"/>
    <lineage>
        <taxon>Bacteria</taxon>
        <taxon>Bacillati</taxon>
        <taxon>Bacillota</taxon>
        <taxon>Clostridia</taxon>
        <taxon>Eubacteriales</taxon>
        <taxon>Oscillospiraceae</taxon>
        <taxon>Ruminococcus</taxon>
    </lineage>
</organism>
<sequence>MKLRYLLLLPELVLLFFFVFPIWKRICNPGNLAGILVCLFLLFVTIFPRKFAHIVQRCWEPLGGKIGLSAVGILLAAGLTFSAVMSVQMVRTICTKPTAPETVVVLGCKVRGTRPSRMLIRRLEAAQAYLEENPDVLCITTGGQGAGEDVPEGQAMRDWLIGHGIAAERIIAEDTSKDTQENLEHAAAILQEQGLGEQVVIITDGFHQYRASLLAKRAGLQSESVCAKTNPLYVPTYWVREWMALFQLLVLGHG</sequence>
<dbReference type="GO" id="GO:0000270">
    <property type="term" value="P:peptidoglycan metabolic process"/>
    <property type="evidence" value="ECO:0007669"/>
    <property type="project" value="TreeGrafter"/>
</dbReference>
<dbReference type="PANTHER" id="PTHR30336">
    <property type="entry name" value="INNER MEMBRANE PROTEIN, PROBABLE PERMEASE"/>
    <property type="match status" value="1"/>
</dbReference>
<dbReference type="InterPro" id="IPR014729">
    <property type="entry name" value="Rossmann-like_a/b/a_fold"/>
</dbReference>
<feature type="transmembrane region" description="Helical" evidence="1">
    <location>
        <begin position="5"/>
        <end position="23"/>
    </location>
</feature>
<gene>
    <name evidence="3" type="ORF">RUMCAL_03503</name>
</gene>
<name>U2LHR2_9FIRM</name>
<evidence type="ECO:0000313" key="4">
    <source>
        <dbReference type="Proteomes" id="UP000016662"/>
    </source>
</evidence>
<dbReference type="PANTHER" id="PTHR30336:SF4">
    <property type="entry name" value="ENVELOPE BIOGENESIS FACTOR ELYC"/>
    <property type="match status" value="1"/>
</dbReference>
<comment type="caution">
    <text evidence="3">The sequence shown here is derived from an EMBL/GenBank/DDBJ whole genome shotgun (WGS) entry which is preliminary data.</text>
</comment>
<dbReference type="OrthoDB" id="9782395at2"/>